<evidence type="ECO:0000313" key="3">
    <source>
        <dbReference type="Proteomes" id="UP000054081"/>
    </source>
</evidence>
<dbReference type="EMBL" id="KL224620">
    <property type="protein sequence ID" value="KFW62041.1"/>
    <property type="molecule type" value="Genomic_DNA"/>
</dbReference>
<feature type="non-terminal residue" evidence="2">
    <location>
        <position position="1"/>
    </location>
</feature>
<dbReference type="Pfam" id="PF02093">
    <property type="entry name" value="Gag_p30"/>
    <property type="match status" value="1"/>
</dbReference>
<proteinExistence type="predicted"/>
<sequence length="119" mass="14327">LRRRLNQYQKWVLYGIKYAIPRALNWSKLYEVKQDKNESPSVFLEKLKETARKYTDLKLETEAEPQQLALIFMGQSAPNIKRKLQKLEGEDSRNLNKMLKVARKVYNNREKEEEQRKKK</sequence>
<gene>
    <name evidence="2" type="ORF">AS28_05744</name>
</gene>
<name>A0A093NCX9_PYGAD</name>
<dbReference type="AlphaFoldDB" id="A0A093NCX9"/>
<evidence type="ECO:0000259" key="1">
    <source>
        <dbReference type="Pfam" id="PF02093"/>
    </source>
</evidence>
<dbReference type="Proteomes" id="UP000054081">
    <property type="component" value="Unassembled WGS sequence"/>
</dbReference>
<dbReference type="PANTHER" id="PTHR33166">
    <property type="entry name" value="GAG_P30 DOMAIN-CONTAINING PROTEIN"/>
    <property type="match status" value="1"/>
</dbReference>
<protein>
    <recommendedName>
        <fullName evidence="1">Core shell protein Gag P30 domain-containing protein</fullName>
    </recommendedName>
</protein>
<evidence type="ECO:0000313" key="2">
    <source>
        <dbReference type="EMBL" id="KFW62041.1"/>
    </source>
</evidence>
<dbReference type="InterPro" id="IPR003036">
    <property type="entry name" value="Gag_P30"/>
</dbReference>
<feature type="non-terminal residue" evidence="2">
    <location>
        <position position="119"/>
    </location>
</feature>
<reference evidence="2 3" key="1">
    <citation type="submission" date="2014-04" db="EMBL/GenBank/DDBJ databases">
        <title>Genome evolution of avian class.</title>
        <authorList>
            <person name="Zhang G."/>
            <person name="Li C."/>
        </authorList>
    </citation>
    <scope>NUCLEOTIDE SEQUENCE [LARGE SCALE GENOMIC DNA]</scope>
    <source>
        <strain evidence="2">BGI_AS28</strain>
    </source>
</reference>
<keyword evidence="3" id="KW-1185">Reference proteome</keyword>
<dbReference type="GO" id="GO:0019068">
    <property type="term" value="P:virion assembly"/>
    <property type="evidence" value="ECO:0007669"/>
    <property type="project" value="InterPro"/>
</dbReference>
<organism evidence="2 3">
    <name type="scientific">Pygoscelis adeliae</name>
    <name type="common">Adelie penguin</name>
    <dbReference type="NCBI Taxonomy" id="9238"/>
    <lineage>
        <taxon>Eukaryota</taxon>
        <taxon>Metazoa</taxon>
        <taxon>Chordata</taxon>
        <taxon>Craniata</taxon>
        <taxon>Vertebrata</taxon>
        <taxon>Euteleostomi</taxon>
        <taxon>Archelosauria</taxon>
        <taxon>Archosauria</taxon>
        <taxon>Dinosauria</taxon>
        <taxon>Saurischia</taxon>
        <taxon>Theropoda</taxon>
        <taxon>Coelurosauria</taxon>
        <taxon>Aves</taxon>
        <taxon>Neognathae</taxon>
        <taxon>Neoaves</taxon>
        <taxon>Aequornithes</taxon>
        <taxon>Sphenisciformes</taxon>
        <taxon>Spheniscidae</taxon>
        <taxon>Pygoscelis</taxon>
    </lineage>
</organism>
<accession>A0A093NCX9</accession>
<feature type="domain" description="Core shell protein Gag P30" evidence="1">
    <location>
        <begin position="2"/>
        <end position="107"/>
    </location>
</feature>
<dbReference type="InterPro" id="IPR050462">
    <property type="entry name" value="Retroviral_Gag-Pol_poly"/>
</dbReference>